<accession>A0A2X0XN56</accession>
<dbReference type="RefSeq" id="WP_112117792.1">
    <property type="nucleotide sequence ID" value="NZ_UAQE01000001.1"/>
</dbReference>
<dbReference type="GO" id="GO:0005829">
    <property type="term" value="C:cytosol"/>
    <property type="evidence" value="ECO:0007669"/>
    <property type="project" value="TreeGrafter"/>
</dbReference>
<sequence length="417" mass="48910">MDSLGTRIRKLRKEQKLTLEALAGDRLTKGMLSQIENDKAKPSMESLDYIAERLGVKASELLEEVTPSSIRQLLEQVENLFAEVKRGDAHHHQEIVDLIKPSVEGLPQSYEAGRLLYIYADAQYEAGLTTWEVPLQQARTIFKEINLLSHWFKTFILEMAILAAKRQYTLAYDRILQAKEIIEQEDYQLDSRDALLMTYYTSIFQLAIGEHEEGKKLIQETIANAHKNQLFYQIDNMYRIGAYCAMIDRDFEQTNHMFMKLEQYQAFAERVEVDAFIFVLKAHYCNNYSNNYEQALIEIERFYQLRHDDYLDKLDPNFYYAEKGKSLYLLGQYEEAKAAFEQYKHRPIYINHPYDILSLNECFSYKALCYAHFGELTTAYEIAKMAYTDSLDLVDLPYKRKIEEVYRTIKAQIDSIT</sequence>
<evidence type="ECO:0000313" key="4">
    <source>
        <dbReference type="Proteomes" id="UP000251431"/>
    </source>
</evidence>
<dbReference type="CDD" id="cd00093">
    <property type="entry name" value="HTH_XRE"/>
    <property type="match status" value="1"/>
</dbReference>
<dbReference type="PANTHER" id="PTHR46797">
    <property type="entry name" value="HTH-TYPE TRANSCRIPTIONAL REGULATOR"/>
    <property type="match status" value="1"/>
</dbReference>
<feature type="domain" description="HTH cro/C1-type" evidence="2">
    <location>
        <begin position="8"/>
        <end position="61"/>
    </location>
</feature>
<dbReference type="PANTHER" id="PTHR46797:SF1">
    <property type="entry name" value="METHYLPHOSPHONATE SYNTHASE"/>
    <property type="match status" value="1"/>
</dbReference>
<dbReference type="InterPro" id="IPR001387">
    <property type="entry name" value="Cro/C1-type_HTH"/>
</dbReference>
<dbReference type="InterPro" id="IPR050807">
    <property type="entry name" value="TransReg_Diox_bact_type"/>
</dbReference>
<organism evidence="3 4">
    <name type="scientific">Lysinibacillus capsici</name>
    <dbReference type="NCBI Taxonomy" id="2115968"/>
    <lineage>
        <taxon>Bacteria</taxon>
        <taxon>Bacillati</taxon>
        <taxon>Bacillota</taxon>
        <taxon>Bacilli</taxon>
        <taxon>Bacillales</taxon>
        <taxon>Bacillaceae</taxon>
        <taxon>Lysinibacillus</taxon>
    </lineage>
</organism>
<protein>
    <submittedName>
        <fullName evidence="3">DNA-binding protein</fullName>
    </submittedName>
</protein>
<dbReference type="GO" id="GO:0003700">
    <property type="term" value="F:DNA-binding transcription factor activity"/>
    <property type="evidence" value="ECO:0007669"/>
    <property type="project" value="TreeGrafter"/>
</dbReference>
<dbReference type="InterPro" id="IPR010982">
    <property type="entry name" value="Lambda_DNA-bd_dom_sf"/>
</dbReference>
<reference evidence="3 4" key="1">
    <citation type="submission" date="2018-06" db="EMBL/GenBank/DDBJ databases">
        <authorList>
            <consortium name="Pathogen Informatics"/>
            <person name="Doyle S."/>
        </authorList>
    </citation>
    <scope>NUCLEOTIDE SEQUENCE [LARGE SCALE GENOMIC DNA]</scope>
    <source>
        <strain evidence="3 4">NCTC7582</strain>
    </source>
</reference>
<dbReference type="Pfam" id="PF12844">
    <property type="entry name" value="HTH_19"/>
    <property type="match status" value="1"/>
</dbReference>
<keyword evidence="1 3" id="KW-0238">DNA-binding</keyword>
<dbReference type="EMBL" id="UAQE01000001">
    <property type="protein sequence ID" value="SPU00574.1"/>
    <property type="molecule type" value="Genomic_DNA"/>
</dbReference>
<dbReference type="SUPFAM" id="SSF47413">
    <property type="entry name" value="lambda repressor-like DNA-binding domains"/>
    <property type="match status" value="1"/>
</dbReference>
<dbReference type="SMART" id="SM00530">
    <property type="entry name" value="HTH_XRE"/>
    <property type="match status" value="1"/>
</dbReference>
<dbReference type="AlphaFoldDB" id="A0A2X0XN56"/>
<dbReference type="Proteomes" id="UP000251431">
    <property type="component" value="Unassembled WGS sequence"/>
</dbReference>
<dbReference type="InterPro" id="IPR011990">
    <property type="entry name" value="TPR-like_helical_dom_sf"/>
</dbReference>
<dbReference type="GO" id="GO:0003677">
    <property type="term" value="F:DNA binding"/>
    <property type="evidence" value="ECO:0007669"/>
    <property type="project" value="UniProtKB-KW"/>
</dbReference>
<evidence type="ECO:0000259" key="2">
    <source>
        <dbReference type="PROSITE" id="PS50943"/>
    </source>
</evidence>
<proteinExistence type="predicted"/>
<dbReference type="Gene3D" id="1.25.40.10">
    <property type="entry name" value="Tetratricopeptide repeat domain"/>
    <property type="match status" value="1"/>
</dbReference>
<dbReference type="PROSITE" id="PS50943">
    <property type="entry name" value="HTH_CROC1"/>
    <property type="match status" value="1"/>
</dbReference>
<name>A0A2X0XN56_9BACI</name>
<evidence type="ECO:0000313" key="3">
    <source>
        <dbReference type="EMBL" id="SPU00574.1"/>
    </source>
</evidence>
<gene>
    <name evidence="3" type="ORF">NCTC7582_03372</name>
</gene>
<evidence type="ECO:0000256" key="1">
    <source>
        <dbReference type="ARBA" id="ARBA00023125"/>
    </source>
</evidence>
<dbReference type="STRING" id="1421.A2J09_04575"/>